<name>A0AA37BNY2_9ACTN</name>
<dbReference type="PANTHER" id="PTHR43586">
    <property type="entry name" value="CYSTEINE DESULFURASE"/>
    <property type="match status" value="1"/>
</dbReference>
<dbReference type="Proteomes" id="UP000627984">
    <property type="component" value="Unassembled WGS sequence"/>
</dbReference>
<comment type="similarity">
    <text evidence="2">Belongs to the class-V pyridoxal-phosphate-dependent aminotransferase family. Csd subfamily.</text>
</comment>
<keyword evidence="3" id="KW-0663">Pyridoxal phosphate</keyword>
<dbReference type="InterPro" id="IPR015422">
    <property type="entry name" value="PyrdxlP-dep_Trfase_small"/>
</dbReference>
<evidence type="ECO:0000313" key="9">
    <source>
        <dbReference type="Proteomes" id="UP000627984"/>
    </source>
</evidence>
<dbReference type="InterPro" id="IPR020578">
    <property type="entry name" value="Aminotrans_V_PyrdxlP_BS"/>
</dbReference>
<accession>A0AA37BNY2</accession>
<evidence type="ECO:0000256" key="5">
    <source>
        <dbReference type="RuleBase" id="RU004504"/>
    </source>
</evidence>
<dbReference type="InterPro" id="IPR000192">
    <property type="entry name" value="Aminotrans_V_dom"/>
</dbReference>
<dbReference type="EMBL" id="BMQD01000036">
    <property type="protein sequence ID" value="GGK96748.1"/>
    <property type="molecule type" value="Genomic_DNA"/>
</dbReference>
<organism evidence="8 9">
    <name type="scientific">Planomonospora parontospora</name>
    <dbReference type="NCBI Taxonomy" id="58119"/>
    <lineage>
        <taxon>Bacteria</taxon>
        <taxon>Bacillati</taxon>
        <taxon>Actinomycetota</taxon>
        <taxon>Actinomycetes</taxon>
        <taxon>Streptosporangiales</taxon>
        <taxon>Streptosporangiaceae</taxon>
        <taxon>Planomonospora</taxon>
    </lineage>
</organism>
<evidence type="ECO:0000313" key="8">
    <source>
        <dbReference type="EMBL" id="GGK96748.1"/>
    </source>
</evidence>
<dbReference type="PANTHER" id="PTHR43586:SF8">
    <property type="entry name" value="CYSTEINE DESULFURASE 1, CHLOROPLASTIC"/>
    <property type="match status" value="1"/>
</dbReference>
<evidence type="ECO:0000259" key="7">
    <source>
        <dbReference type="Pfam" id="PF00266"/>
    </source>
</evidence>
<evidence type="ECO:0000256" key="3">
    <source>
        <dbReference type="ARBA" id="ARBA00022898"/>
    </source>
</evidence>
<evidence type="ECO:0000256" key="6">
    <source>
        <dbReference type="SAM" id="MobiDB-lite"/>
    </source>
</evidence>
<comment type="cofactor">
    <cofactor evidence="1 5">
        <name>pyridoxal 5'-phosphate</name>
        <dbReference type="ChEBI" id="CHEBI:597326"/>
    </cofactor>
</comment>
<dbReference type="GO" id="GO:0031071">
    <property type="term" value="F:cysteine desulfurase activity"/>
    <property type="evidence" value="ECO:0007669"/>
    <property type="project" value="UniProtKB-EC"/>
</dbReference>
<dbReference type="Gene3D" id="3.90.1150.10">
    <property type="entry name" value="Aspartate Aminotransferase, domain 1"/>
    <property type="match status" value="1"/>
</dbReference>
<dbReference type="AlphaFoldDB" id="A0AA37BNY2"/>
<dbReference type="Gene3D" id="3.40.640.10">
    <property type="entry name" value="Type I PLP-dependent aspartate aminotransferase-like (Major domain)"/>
    <property type="match status" value="1"/>
</dbReference>
<dbReference type="InterPro" id="IPR015424">
    <property type="entry name" value="PyrdxlP-dep_Trfase"/>
</dbReference>
<gene>
    <name evidence="8" type="ORF">GCM10010126_65210</name>
</gene>
<keyword evidence="8" id="KW-0032">Aminotransferase</keyword>
<dbReference type="SUPFAM" id="SSF53383">
    <property type="entry name" value="PLP-dependent transferases"/>
    <property type="match status" value="1"/>
</dbReference>
<evidence type="ECO:0000256" key="1">
    <source>
        <dbReference type="ARBA" id="ARBA00001933"/>
    </source>
</evidence>
<feature type="region of interest" description="Disordered" evidence="6">
    <location>
        <begin position="301"/>
        <end position="324"/>
    </location>
</feature>
<reference evidence="8" key="1">
    <citation type="journal article" date="2014" name="Int. J. Syst. Evol. Microbiol.">
        <title>Complete genome sequence of Corynebacterium casei LMG S-19264T (=DSM 44701T), isolated from a smear-ripened cheese.</title>
        <authorList>
            <consortium name="US DOE Joint Genome Institute (JGI-PGF)"/>
            <person name="Walter F."/>
            <person name="Albersmeier A."/>
            <person name="Kalinowski J."/>
            <person name="Ruckert C."/>
        </authorList>
    </citation>
    <scope>NUCLEOTIDE SEQUENCE</scope>
    <source>
        <strain evidence="8">JCM 3093</strain>
    </source>
</reference>
<dbReference type="GO" id="GO:0008483">
    <property type="term" value="F:transaminase activity"/>
    <property type="evidence" value="ECO:0007669"/>
    <property type="project" value="UniProtKB-KW"/>
</dbReference>
<dbReference type="InterPro" id="IPR015421">
    <property type="entry name" value="PyrdxlP-dep_Trfase_major"/>
</dbReference>
<dbReference type="PROSITE" id="PS00595">
    <property type="entry name" value="AA_TRANSFER_CLASS_5"/>
    <property type="match status" value="1"/>
</dbReference>
<comment type="catalytic activity">
    <reaction evidence="4">
        <text>(sulfur carrier)-H + L-cysteine = (sulfur carrier)-SH + L-alanine</text>
        <dbReference type="Rhea" id="RHEA:43892"/>
        <dbReference type="Rhea" id="RHEA-COMP:14737"/>
        <dbReference type="Rhea" id="RHEA-COMP:14739"/>
        <dbReference type="ChEBI" id="CHEBI:29917"/>
        <dbReference type="ChEBI" id="CHEBI:35235"/>
        <dbReference type="ChEBI" id="CHEBI:57972"/>
        <dbReference type="ChEBI" id="CHEBI:64428"/>
        <dbReference type="EC" id="2.8.1.7"/>
    </reaction>
</comment>
<proteinExistence type="inferred from homology"/>
<comment type="caution">
    <text evidence="8">The sequence shown here is derived from an EMBL/GenBank/DDBJ whole genome shotgun (WGS) entry which is preliminary data.</text>
</comment>
<feature type="domain" description="Aminotransferase class V" evidence="7">
    <location>
        <begin position="74"/>
        <end position="473"/>
    </location>
</feature>
<reference evidence="8" key="2">
    <citation type="submission" date="2022-09" db="EMBL/GenBank/DDBJ databases">
        <authorList>
            <person name="Sun Q."/>
            <person name="Ohkuma M."/>
        </authorList>
    </citation>
    <scope>NUCLEOTIDE SEQUENCE</scope>
    <source>
        <strain evidence="8">JCM 3093</strain>
    </source>
</reference>
<evidence type="ECO:0000256" key="4">
    <source>
        <dbReference type="ARBA" id="ARBA00050776"/>
    </source>
</evidence>
<sequence length="484" mass="49572">MSVLGIFTPAPTSAGAGARPVSADRTTAAPAAVPAAPLPGQAVPAAPEGRPIPAVLGADLEVPVRGGRLVPYANLDYAASAPCLEPVSAAVAAALPAYSSVHRGAGYASQLTTARYEQARHTVRAFVGARPGDAVVFTRNTTDATNLLARALPEGTTVVVFDTEHHASLLPWADAVRLAPPAFPGEAVRAADEALAALADRDGPKLLVVTAASNVTGELWPIAALAHIAHRHGARILVDAAQLVPHRPLNLTALDLDYVVFSGHKLYAPFGTGVLVGRPDWLAEAPPYLRGGGAVRAVHGGAGTAAPTTASPATADTAGTGTGTAEVEWHDDPEARHEAGTPNVLGAVALAAACDALTATGWTALVREEERLLARLRAGLAGIEGVHELSLWGPDHPRVGIVSFVVDGRTAREVAEALSNEYGIGVRDGKFCAHPFVRHLLGGVKDGGCEDTAASAVRASIGIGTTAEHVDRLVGALRELVSRG</sequence>
<dbReference type="Pfam" id="PF00266">
    <property type="entry name" value="Aminotran_5"/>
    <property type="match status" value="1"/>
</dbReference>
<protein>
    <submittedName>
        <fullName evidence="8">Aminotransferase</fullName>
    </submittedName>
</protein>
<keyword evidence="8" id="KW-0808">Transferase</keyword>
<evidence type="ECO:0000256" key="2">
    <source>
        <dbReference type="ARBA" id="ARBA00010447"/>
    </source>
</evidence>